<name>A0A3B0UUU1_9ZZZZ</name>
<protein>
    <submittedName>
        <fullName evidence="1">Uncharacterized protein</fullName>
    </submittedName>
</protein>
<organism evidence="1">
    <name type="scientific">hydrothermal vent metagenome</name>
    <dbReference type="NCBI Taxonomy" id="652676"/>
    <lineage>
        <taxon>unclassified sequences</taxon>
        <taxon>metagenomes</taxon>
        <taxon>ecological metagenomes</taxon>
    </lineage>
</organism>
<sequence length="68" mass="7583">MHKISAKSICLNCLNFRNSPVYLESIFKGMTSLGSAYGSTRKDDGICLKNDVYLSADDWCEHFSQASN</sequence>
<gene>
    <name evidence="1" type="ORF">MNBD_DELTA04-451</name>
</gene>
<dbReference type="AlphaFoldDB" id="A0A3B0UUU1"/>
<reference evidence="1" key="1">
    <citation type="submission" date="2018-06" db="EMBL/GenBank/DDBJ databases">
        <authorList>
            <person name="Zhirakovskaya E."/>
        </authorList>
    </citation>
    <scope>NUCLEOTIDE SEQUENCE</scope>
</reference>
<accession>A0A3B0UUU1</accession>
<dbReference type="EMBL" id="UOEY01000011">
    <property type="protein sequence ID" value="VAW34895.1"/>
    <property type="molecule type" value="Genomic_DNA"/>
</dbReference>
<proteinExistence type="predicted"/>
<evidence type="ECO:0000313" key="1">
    <source>
        <dbReference type="EMBL" id="VAW34895.1"/>
    </source>
</evidence>